<dbReference type="EC" id="2.3.1.-" evidence="9"/>
<name>A0A662Z0Z9_9STAP</name>
<dbReference type="GO" id="GO:0004742">
    <property type="term" value="F:dihydrolipoyllysine-residue acetyltransferase activity"/>
    <property type="evidence" value="ECO:0007669"/>
    <property type="project" value="UniProtKB-EC"/>
</dbReference>
<feature type="compositionally biased region" description="Low complexity" evidence="10">
    <location>
        <begin position="185"/>
        <end position="204"/>
    </location>
</feature>
<dbReference type="InterPro" id="IPR011053">
    <property type="entry name" value="Single_hybrid_motif"/>
</dbReference>
<proteinExistence type="inferred from homology"/>
<dbReference type="Pfam" id="PF02817">
    <property type="entry name" value="E3_binding"/>
    <property type="match status" value="1"/>
</dbReference>
<dbReference type="SUPFAM" id="SSF47005">
    <property type="entry name" value="Peripheral subunit-binding domain of 2-oxo acid dehydrogenase complex"/>
    <property type="match status" value="1"/>
</dbReference>
<dbReference type="Gene3D" id="2.40.50.100">
    <property type="match status" value="1"/>
</dbReference>
<dbReference type="PANTHER" id="PTHR43178:SF5">
    <property type="entry name" value="LIPOAMIDE ACYLTRANSFERASE COMPONENT OF BRANCHED-CHAIN ALPHA-KETO ACID DEHYDROGENASE COMPLEX, MITOCHONDRIAL"/>
    <property type="match status" value="1"/>
</dbReference>
<evidence type="ECO:0000256" key="8">
    <source>
        <dbReference type="ARBA" id="ARBA00048370"/>
    </source>
</evidence>
<comment type="catalytic activity">
    <reaction evidence="8">
        <text>N(6)-[(R)-dihydrolipoyl]-L-lysyl-[protein] + acetyl-CoA = N(6)-[(R)-S(8)-acetyldihydrolipoyl]-L-lysyl-[protein] + CoA</text>
        <dbReference type="Rhea" id="RHEA:17017"/>
        <dbReference type="Rhea" id="RHEA-COMP:10475"/>
        <dbReference type="Rhea" id="RHEA-COMP:10478"/>
        <dbReference type="ChEBI" id="CHEBI:57287"/>
        <dbReference type="ChEBI" id="CHEBI:57288"/>
        <dbReference type="ChEBI" id="CHEBI:83100"/>
        <dbReference type="ChEBI" id="CHEBI:83111"/>
        <dbReference type="EC" id="2.3.1.12"/>
    </reaction>
</comment>
<comment type="similarity">
    <text evidence="2 9">Belongs to the 2-oxoacid dehydrogenase family.</text>
</comment>
<keyword evidence="14" id="KW-1185">Reference proteome</keyword>
<evidence type="ECO:0000256" key="2">
    <source>
        <dbReference type="ARBA" id="ARBA00007317"/>
    </source>
</evidence>
<dbReference type="SUPFAM" id="SSF52777">
    <property type="entry name" value="CoA-dependent acyltransferases"/>
    <property type="match status" value="1"/>
</dbReference>
<organism evidence="13 14">
    <name type="scientific">Aliicoccus persicus</name>
    <dbReference type="NCBI Taxonomy" id="930138"/>
    <lineage>
        <taxon>Bacteria</taxon>
        <taxon>Bacillati</taxon>
        <taxon>Bacillota</taxon>
        <taxon>Bacilli</taxon>
        <taxon>Bacillales</taxon>
        <taxon>Staphylococcaceae</taxon>
        <taxon>Aliicoccus</taxon>
    </lineage>
</organism>
<keyword evidence="6 9" id="KW-0012">Acyltransferase</keyword>
<dbReference type="OrthoDB" id="9805770at2"/>
<feature type="region of interest" description="Disordered" evidence="10">
    <location>
        <begin position="171"/>
        <end position="205"/>
    </location>
</feature>
<dbReference type="Gene3D" id="3.30.559.10">
    <property type="entry name" value="Chloramphenicol acetyltransferase-like domain"/>
    <property type="match status" value="1"/>
</dbReference>
<accession>A0A662Z0Z9</accession>
<evidence type="ECO:0000259" key="12">
    <source>
        <dbReference type="PROSITE" id="PS51826"/>
    </source>
</evidence>
<feature type="domain" description="Lipoyl-binding" evidence="11">
    <location>
        <begin position="1"/>
        <end position="76"/>
    </location>
</feature>
<dbReference type="Gene3D" id="4.10.320.10">
    <property type="entry name" value="E3-binding domain"/>
    <property type="match status" value="1"/>
</dbReference>
<dbReference type="RefSeq" id="WP_091473395.1">
    <property type="nucleotide sequence ID" value="NZ_FOIT01000001.1"/>
</dbReference>
<comment type="cofactor">
    <cofactor evidence="1 9">
        <name>(R)-lipoate</name>
        <dbReference type="ChEBI" id="CHEBI:83088"/>
    </cofactor>
</comment>
<evidence type="ECO:0000259" key="11">
    <source>
        <dbReference type="PROSITE" id="PS50968"/>
    </source>
</evidence>
<dbReference type="GO" id="GO:0005737">
    <property type="term" value="C:cytoplasm"/>
    <property type="evidence" value="ECO:0007669"/>
    <property type="project" value="TreeGrafter"/>
</dbReference>
<dbReference type="PANTHER" id="PTHR43178">
    <property type="entry name" value="DIHYDROLIPOAMIDE ACETYLTRANSFERASE COMPONENT OF PYRUVATE DEHYDROGENASE COMPLEX"/>
    <property type="match status" value="1"/>
</dbReference>
<evidence type="ECO:0000256" key="5">
    <source>
        <dbReference type="ARBA" id="ARBA00022823"/>
    </source>
</evidence>
<dbReference type="Pfam" id="PF00364">
    <property type="entry name" value="Biotin_lipoyl"/>
    <property type="match status" value="1"/>
</dbReference>
<dbReference type="EMBL" id="FOIT01000001">
    <property type="protein sequence ID" value="SEV84111.1"/>
    <property type="molecule type" value="Genomic_DNA"/>
</dbReference>
<gene>
    <name evidence="13" type="ORF">SAMN05192557_0398</name>
</gene>
<dbReference type="AlphaFoldDB" id="A0A662Z0Z9"/>
<dbReference type="InterPro" id="IPR001078">
    <property type="entry name" value="2-oxoacid_DH_actylTfrase"/>
</dbReference>
<dbReference type="InterPro" id="IPR000089">
    <property type="entry name" value="Biotin_lipoyl"/>
</dbReference>
<dbReference type="PROSITE" id="PS51826">
    <property type="entry name" value="PSBD"/>
    <property type="match status" value="1"/>
</dbReference>
<dbReference type="InterPro" id="IPR036625">
    <property type="entry name" value="E3-bd_dom_sf"/>
</dbReference>
<dbReference type="CDD" id="cd06849">
    <property type="entry name" value="lipoyl_domain"/>
    <property type="match status" value="1"/>
</dbReference>
<evidence type="ECO:0000256" key="6">
    <source>
        <dbReference type="ARBA" id="ARBA00023315"/>
    </source>
</evidence>
<dbReference type="SUPFAM" id="SSF51230">
    <property type="entry name" value="Single hybrid motif"/>
    <property type="match status" value="1"/>
</dbReference>
<evidence type="ECO:0000256" key="4">
    <source>
        <dbReference type="ARBA" id="ARBA00022679"/>
    </source>
</evidence>
<keyword evidence="4 9" id="KW-0808">Transferase</keyword>
<dbReference type="FunFam" id="3.30.559.10:FF:000007">
    <property type="entry name" value="Dihydrolipoamide acetyltransferase component of pyruvate dehydrogenase complex"/>
    <property type="match status" value="1"/>
</dbReference>
<evidence type="ECO:0000256" key="7">
    <source>
        <dbReference type="ARBA" id="ARBA00025211"/>
    </source>
</evidence>
<dbReference type="PROSITE" id="PS00189">
    <property type="entry name" value="LIPOYL"/>
    <property type="match status" value="1"/>
</dbReference>
<dbReference type="GO" id="GO:0031405">
    <property type="term" value="F:lipoic acid binding"/>
    <property type="evidence" value="ECO:0007669"/>
    <property type="project" value="TreeGrafter"/>
</dbReference>
<dbReference type="InterPro" id="IPR004167">
    <property type="entry name" value="PSBD"/>
</dbReference>
<dbReference type="PROSITE" id="PS50968">
    <property type="entry name" value="BIOTINYL_LIPOYL"/>
    <property type="match status" value="1"/>
</dbReference>
<evidence type="ECO:0000256" key="1">
    <source>
        <dbReference type="ARBA" id="ARBA00001938"/>
    </source>
</evidence>
<dbReference type="Pfam" id="PF00198">
    <property type="entry name" value="2-oxoacid_dh"/>
    <property type="match status" value="1"/>
</dbReference>
<feature type="domain" description="Peripheral subunit-binding (PSBD)" evidence="12">
    <location>
        <begin position="132"/>
        <end position="169"/>
    </location>
</feature>
<dbReference type="InterPro" id="IPR023213">
    <property type="entry name" value="CAT-like_dom_sf"/>
</dbReference>
<evidence type="ECO:0000256" key="3">
    <source>
        <dbReference type="ARBA" id="ARBA00011484"/>
    </source>
</evidence>
<comment type="subunit">
    <text evidence="3">Forms a 24-polypeptide structural core with octahedral symmetry.</text>
</comment>
<feature type="compositionally biased region" description="Basic and acidic residues" evidence="10">
    <location>
        <begin position="105"/>
        <end position="129"/>
    </location>
</feature>
<reference evidence="13 14" key="1">
    <citation type="submission" date="2016-10" db="EMBL/GenBank/DDBJ databases">
        <authorList>
            <person name="Varghese N."/>
            <person name="Submissions S."/>
        </authorList>
    </citation>
    <scope>NUCLEOTIDE SEQUENCE [LARGE SCALE GENOMIC DNA]</scope>
    <source>
        <strain evidence="13 14">IBRC-M10081</strain>
    </source>
</reference>
<evidence type="ECO:0000256" key="10">
    <source>
        <dbReference type="SAM" id="MobiDB-lite"/>
    </source>
</evidence>
<keyword evidence="5 9" id="KW-0450">Lipoyl</keyword>
<dbReference type="Proteomes" id="UP000243605">
    <property type="component" value="Unassembled WGS sequence"/>
</dbReference>
<evidence type="ECO:0000313" key="14">
    <source>
        <dbReference type="Proteomes" id="UP000243605"/>
    </source>
</evidence>
<evidence type="ECO:0000313" key="13">
    <source>
        <dbReference type="EMBL" id="SEV84111.1"/>
    </source>
</evidence>
<evidence type="ECO:0000256" key="9">
    <source>
        <dbReference type="RuleBase" id="RU003423"/>
    </source>
</evidence>
<comment type="function">
    <text evidence="7">The pyruvate dehydrogenase complex catalyzes the overall conversion of pyruvate to acetyl-CoA and CO(2). It contains multiple copies of three enzymatic components: pyruvate dehydrogenase (E1), dihydrolipoamide acetyltransferase (E2) and lipoamide dehydrogenase (E3).</text>
</comment>
<protein>
    <recommendedName>
        <fullName evidence="9">Dihydrolipoamide acetyltransferase component of pyruvate dehydrogenase complex</fullName>
        <ecNumber evidence="9">2.3.1.-</ecNumber>
    </recommendedName>
</protein>
<feature type="region of interest" description="Disordered" evidence="10">
    <location>
        <begin position="78"/>
        <end position="129"/>
    </location>
</feature>
<dbReference type="InterPro" id="IPR003016">
    <property type="entry name" value="2-oxoA_DH_lipoyl-BS"/>
</dbReference>
<dbReference type="InterPro" id="IPR050743">
    <property type="entry name" value="2-oxoacid_DH_E2_comp"/>
</dbReference>
<sequence length="435" mass="46912">MEEIKMPKLGESVTEGTIEKWLVSPGDTVEEYDPICEVISDKVTAEVPSVFAGTIKELIAQEGDTIEVGGVICTIETEGGSASSETPSVDKKEDVESVAAPTKEAAVEEKSEGASEETKHVTQQVEKPENARISPVVMRLASENNVDLNQVSGTGFEGRITKKDILKFIEEGPKSAPVQEEPKAPETTTTEKAAPTQTASAPSAGEEIPVAGVRKAIAAKMVQSSTEIPHAWLMMEVDATNLVKVRTHHKESFKKKEGFNLTFFSFFVKAVAEAVKEYPIMNSSWQGDKIIVNKDINVSIAVAGDDKLYVPVIKNADDLSIKGVAKQVSELANLGRNHKLTSAHMSGGTITVNNTGAFGSIQSMGIINHPQAAILQVESIVKRPVIIDGMIAQRDMVNLCLSIDHRILDGLVAGNFLKLVKEKIENMSIESSSIY</sequence>